<evidence type="ECO:0000256" key="4">
    <source>
        <dbReference type="ARBA" id="ARBA00023242"/>
    </source>
</evidence>
<protein>
    <recommendedName>
        <fullName evidence="3">Pre-rRNA-processing protein RIX1</fullName>
    </recommendedName>
</protein>
<reference evidence="7 8" key="1">
    <citation type="submission" date="2021-02" db="EMBL/GenBank/DDBJ databases">
        <title>Genome assembly of Pseudopithomyces chartarum.</title>
        <authorList>
            <person name="Jauregui R."/>
            <person name="Singh J."/>
            <person name="Voisey C."/>
        </authorList>
    </citation>
    <scope>NUCLEOTIDE SEQUENCE [LARGE SCALE GENOMIC DNA]</scope>
    <source>
        <strain evidence="7 8">AGR01</strain>
    </source>
</reference>
<organism evidence="7 8">
    <name type="scientific">Pseudopithomyces chartarum</name>
    <dbReference type="NCBI Taxonomy" id="1892770"/>
    <lineage>
        <taxon>Eukaryota</taxon>
        <taxon>Fungi</taxon>
        <taxon>Dikarya</taxon>
        <taxon>Ascomycota</taxon>
        <taxon>Pezizomycotina</taxon>
        <taxon>Dothideomycetes</taxon>
        <taxon>Pleosporomycetidae</taxon>
        <taxon>Pleosporales</taxon>
        <taxon>Massarineae</taxon>
        <taxon>Didymosphaeriaceae</taxon>
        <taxon>Pseudopithomyces</taxon>
    </lineage>
</organism>
<dbReference type="Proteomes" id="UP001280581">
    <property type="component" value="Unassembled WGS sequence"/>
</dbReference>
<dbReference type="PANTHER" id="PTHR34105:SF1">
    <property type="entry name" value="PROLINE-, GLUTAMIC ACID- AND LEUCINE-RICH PROTEIN 1"/>
    <property type="match status" value="1"/>
</dbReference>
<feature type="region of interest" description="Disordered" evidence="5">
    <location>
        <begin position="740"/>
        <end position="785"/>
    </location>
</feature>
<keyword evidence="4" id="KW-0539">Nucleus</keyword>
<evidence type="ECO:0000313" key="8">
    <source>
        <dbReference type="Proteomes" id="UP001280581"/>
    </source>
</evidence>
<evidence type="ECO:0000259" key="6">
    <source>
        <dbReference type="Pfam" id="PF08167"/>
    </source>
</evidence>
<feature type="compositionally biased region" description="Acidic residues" evidence="5">
    <location>
        <begin position="757"/>
        <end position="769"/>
    </location>
</feature>
<feature type="region of interest" description="Disordered" evidence="5">
    <location>
        <begin position="660"/>
        <end position="714"/>
    </location>
</feature>
<evidence type="ECO:0000313" key="7">
    <source>
        <dbReference type="EMBL" id="KAK3202142.1"/>
    </source>
</evidence>
<dbReference type="AlphaFoldDB" id="A0AAN6LQ05"/>
<feature type="compositionally biased region" description="Acidic residues" evidence="5">
    <location>
        <begin position="613"/>
        <end position="632"/>
    </location>
</feature>
<feature type="domain" description="Pre-rRNA-processing protein RIX1 N-terminal" evidence="6">
    <location>
        <begin position="8"/>
        <end position="207"/>
    </location>
</feature>
<evidence type="ECO:0000256" key="5">
    <source>
        <dbReference type="SAM" id="MobiDB-lite"/>
    </source>
</evidence>
<dbReference type="InterPro" id="IPR016024">
    <property type="entry name" value="ARM-type_fold"/>
</dbReference>
<dbReference type="SUPFAM" id="SSF48371">
    <property type="entry name" value="ARM repeat"/>
    <property type="match status" value="1"/>
</dbReference>
<feature type="region of interest" description="Disordered" evidence="5">
    <location>
        <begin position="605"/>
        <end position="632"/>
    </location>
</feature>
<dbReference type="InterPro" id="IPR012583">
    <property type="entry name" value="RIX1_N"/>
</dbReference>
<evidence type="ECO:0000256" key="2">
    <source>
        <dbReference type="ARBA" id="ARBA00010511"/>
    </source>
</evidence>
<evidence type="ECO:0000256" key="3">
    <source>
        <dbReference type="ARBA" id="ARBA00021502"/>
    </source>
</evidence>
<proteinExistence type="inferred from homology"/>
<gene>
    <name evidence="7" type="ORF">GRF29_161g273259</name>
</gene>
<dbReference type="GO" id="GO:0005634">
    <property type="term" value="C:nucleus"/>
    <property type="evidence" value="ECO:0007669"/>
    <property type="project" value="UniProtKB-SubCell"/>
</dbReference>
<comment type="caution">
    <text evidence="7">The sequence shown here is derived from an EMBL/GenBank/DDBJ whole genome shotgun (WGS) entry which is preliminary data.</text>
</comment>
<comment type="similarity">
    <text evidence="2">Belongs to the RIX1/PELP1 family.</text>
</comment>
<dbReference type="Pfam" id="PF08167">
    <property type="entry name" value="RIX1"/>
    <property type="match status" value="1"/>
</dbReference>
<name>A0AAN6LQ05_9PLEO</name>
<dbReference type="EMBL" id="WVTA01000014">
    <property type="protein sequence ID" value="KAK3202142.1"/>
    <property type="molecule type" value="Genomic_DNA"/>
</dbReference>
<accession>A0AAN6LQ05</accession>
<evidence type="ECO:0000256" key="1">
    <source>
        <dbReference type="ARBA" id="ARBA00004123"/>
    </source>
</evidence>
<sequence length="785" mass="84735">MANELATLRALTYRIQSTPTSQLPQHVPAIASSLATCKTVLSSPASSSKTASEASVAVHRYRTLLSTLLQDRTIQGRWAAIVLVKSTIEIGGWETLSNSKPWVQGLLGILTKPEPFSSKQLCIITLTRIFTLTRDYPTLLREFTTPSLTPFIQSTLQIAASRTTPALLETILESYNQLLPRHPTTFRSYLKQIRPLLNQIIAPTPSSKLSPEQAPGTRPDVTHATIEAARRLYTQLPHSAPNAAKGAASEEWQAAFKQAIENCHRVGDKVFRAVLEDWRPSRAGANTTGETLDDEVQDRTADAMSLPPWSGIFAGGERLVGLLGLVKSYLLCPTALPVNLNVGTLVDLLTRMFSLTIPAGKAQSLNAVRFNNQVSQEERENLWLLLPKVHVAAIDVLLALTQRTAASTVSIDAAVLDQLMWVFVAEKDVPEIRTSLYSAVAQLLRRSGVALPKSSVDSLGPVIRQCCEDILPQEKNNATTKQISTQTKANGGAQATTNADAFLSATKAKGVSANFTGLQAAAHALLTVLFTNVRSQYISDSLRSRMDRTAVLTSDKDAMVASVLNPPPSSKFGKPAASILPLLARSQSDKQDVEALMRPRMPVILTGNTESDAVQEEEEEENGASEDEEEDQFVGNELDTILETDGGNSGVDIAMTEAADQAVETPVTRNSRRANTVVKRPQEDATPFSPPKRARVSEEPQTETQIRTTIAPPRPMAIPATTLVPALETPVVVPALPTVAPTASSTSSVPPPKSNAAEEESSEDDDDEDGKISLVLGQDTDSESE</sequence>
<dbReference type="PANTHER" id="PTHR34105">
    <property type="entry name" value="PROLINE-, GLUTAMIC ACID- AND LEUCINE-RICH PROTEIN 1"/>
    <property type="match status" value="1"/>
</dbReference>
<comment type="subcellular location">
    <subcellularLocation>
        <location evidence="1">Nucleus</location>
    </subcellularLocation>
</comment>
<dbReference type="GO" id="GO:0006364">
    <property type="term" value="P:rRNA processing"/>
    <property type="evidence" value="ECO:0007669"/>
    <property type="project" value="TreeGrafter"/>
</dbReference>
<keyword evidence="8" id="KW-1185">Reference proteome</keyword>